<evidence type="ECO:0000256" key="2">
    <source>
        <dbReference type="ARBA" id="ARBA00022737"/>
    </source>
</evidence>
<evidence type="ECO:0000256" key="1">
    <source>
        <dbReference type="ARBA" id="ARBA00010935"/>
    </source>
</evidence>
<dbReference type="InterPro" id="IPR011990">
    <property type="entry name" value="TPR-like_helical_dom_sf"/>
</dbReference>
<proteinExistence type="inferred from homology"/>
<dbReference type="EMBL" id="JADGKB010000055">
    <property type="protein sequence ID" value="KAJ3256152.1"/>
    <property type="molecule type" value="Genomic_DNA"/>
</dbReference>
<feature type="domain" description="Tetratricopeptide repeat protein 21A/21B fifth ARM repeats" evidence="8">
    <location>
        <begin position="930"/>
        <end position="1045"/>
    </location>
</feature>
<dbReference type="Pfam" id="PF13181">
    <property type="entry name" value="TPR_8"/>
    <property type="match status" value="1"/>
</dbReference>
<dbReference type="GO" id="GO:0035721">
    <property type="term" value="P:intraciliary retrograde transport"/>
    <property type="evidence" value="ECO:0007669"/>
    <property type="project" value="TreeGrafter"/>
</dbReference>
<dbReference type="InterPro" id="IPR056834">
    <property type="entry name" value="ARM_TT21_C"/>
</dbReference>
<reference evidence="10" key="1">
    <citation type="submission" date="2020-05" db="EMBL/GenBank/DDBJ databases">
        <title>Phylogenomic resolution of chytrid fungi.</title>
        <authorList>
            <person name="Stajich J.E."/>
            <person name="Amses K."/>
            <person name="Simmons R."/>
            <person name="Seto K."/>
            <person name="Myers J."/>
            <person name="Bonds A."/>
            <person name="Quandt C.A."/>
            <person name="Barry K."/>
            <person name="Liu P."/>
            <person name="Grigoriev I."/>
            <person name="Longcore J.E."/>
            <person name="James T.Y."/>
        </authorList>
    </citation>
    <scope>NUCLEOTIDE SEQUENCE</scope>
    <source>
        <strain evidence="10">PLAUS21</strain>
    </source>
</reference>
<feature type="repeat" description="TPR" evidence="4">
    <location>
        <begin position="929"/>
        <end position="962"/>
    </location>
</feature>
<gene>
    <name evidence="10" type="primary">TTC21B</name>
    <name evidence="10" type="ORF">HK103_005721</name>
</gene>
<protein>
    <submittedName>
        <fullName evidence="10">Tetratricopeptide repeat protein 21B</fullName>
    </submittedName>
</protein>
<dbReference type="Proteomes" id="UP001210925">
    <property type="component" value="Unassembled WGS sequence"/>
</dbReference>
<evidence type="ECO:0000259" key="6">
    <source>
        <dbReference type="Pfam" id="PF25062"/>
    </source>
</evidence>
<evidence type="ECO:0000313" key="10">
    <source>
        <dbReference type="EMBL" id="KAJ3256152.1"/>
    </source>
</evidence>
<keyword evidence="11" id="KW-1185">Reference proteome</keyword>
<name>A0AAD5UFI4_9FUNG</name>
<dbReference type="SUPFAM" id="SSF48452">
    <property type="entry name" value="TPR-like"/>
    <property type="match status" value="5"/>
</dbReference>
<dbReference type="GO" id="GO:0030991">
    <property type="term" value="C:intraciliary transport particle A"/>
    <property type="evidence" value="ECO:0007669"/>
    <property type="project" value="TreeGrafter"/>
</dbReference>
<dbReference type="Pfam" id="PF25062">
    <property type="entry name" value="ARM_TT21_N"/>
    <property type="match status" value="1"/>
</dbReference>
<evidence type="ECO:0000259" key="5">
    <source>
        <dbReference type="Pfam" id="PF25060"/>
    </source>
</evidence>
<dbReference type="InterPro" id="IPR056832">
    <property type="entry name" value="ARM_TT21_2nd"/>
</dbReference>
<feature type="domain" description="Tetratricopeptide repeat protein 21A/21B C-terminal ARM" evidence="7">
    <location>
        <begin position="1077"/>
        <end position="1275"/>
    </location>
</feature>
<organism evidence="10 11">
    <name type="scientific">Boothiomyces macroporosus</name>
    <dbReference type="NCBI Taxonomy" id="261099"/>
    <lineage>
        <taxon>Eukaryota</taxon>
        <taxon>Fungi</taxon>
        <taxon>Fungi incertae sedis</taxon>
        <taxon>Chytridiomycota</taxon>
        <taxon>Chytridiomycota incertae sedis</taxon>
        <taxon>Chytridiomycetes</taxon>
        <taxon>Rhizophydiales</taxon>
        <taxon>Terramycetaceae</taxon>
        <taxon>Boothiomyces</taxon>
    </lineage>
</organism>
<sequence length="1281" mass="145140">MASEENQAFINYYLKQKRYQQVLNYCDAKLKKSIGEPILLLWKSIALIYIGNQSLAIQELQPLEDKRDFGAAWFIAMIFAHQSCKIPDREAIATLQAKFTVANPSTTDRASLLAGLVCYHTGDTTKAIEYLKTALTKNANNIGAMATLGWIELEQNQVKNNWFDKTLEKSMRDLEGMFGKCVQLRSGKNSNQALDLSNRIIAYYPNFLPAYIERMLIFLDMLAWDSLLEAAQRLGGLSQDNVNSLQMICLYEVCIEGPSDNVAGYLETTFRAIERLESKNSSLILNIAKTFARLANRNSAILEVCLKLIGHAIQNDKDNGELYSEMGYILYLKGEYARSRECFEKASSLDPQNIEALEGIITWLISTEQYSAAIEQLEMFYELQKTLGPSARITYLNSVVATKYHKSPGKGLLYLQETLEAQLNYIEDKKFSFDYYKQINPDFVLGAVRDYMDLLDAGHAAGKSRDATLAVITKLLDIIYKIYPGSAEAGFYLAKTNLIMGDTSGAEKKLQDCIKRSKSNFKAYILLAEIYVENNSFANGLSALEMALSIDFQIRNDPSFLLLKAKCLFGQESYDDCINVLRSMSKLQPVKNVIKAIENRQQWSSIPTVVQISTMYLILVQCYSQTNAQPLVITTMQEVKRLFSGTEHENMFIIAESREKLKKEDVQGALDLLATIKPDQPTYLEARSLMADIYLNKKKDRKGYAKCFREVVEKRPTVDSCLFLGDAYLKIQQPEEAIAVYQSALKAYPNQTIFSIKIGACFVMMHEYSKAITYYKTICAKTNDKQQLQTDLVNLLLKLKRYDEANAVIQEVLEQAPPDSQIVKDFKVLMGYAYKGSELFAKASSAFLAAKDAISNHEKLSEICHELGQLAELEKDYDRASSYYVEASQHNQKNTKSLIQLTKLYLKQGNTGSAQAQLNSILSIDPNSIEASILMADLLFEKAQFESALFHYKQMLEQNPSDFQVVAKFIDVSKRMSKLELVPPILHENPKLTPQMRLAAGFYYCKGLYHRHLNELSDAMKCFIQAKRDGTFGEPAIHNLVEIFLNPNNETVGGEALEIATENSDTSETDLLGIITADKLLKLLPKTLETQILECHALMATKQKAEIEKAIAIQMDILSTEKDYIPALYGTSVGFLLLKQTPRARNQLKRISKMEWSPNKQIEKCWLLLADIYIQGGKYDLATELLKKIIQVDQSNTKAYEYLGFIMEKEQSYKDAAEFYLKSWSIRFDASIGYKLAFNYLKAKRYMDAIDICHAVLKQVPDYPKIKADILDKSRSSLRFP</sequence>
<dbReference type="GO" id="GO:0005929">
    <property type="term" value="C:cilium"/>
    <property type="evidence" value="ECO:0007669"/>
    <property type="project" value="GOC"/>
</dbReference>
<dbReference type="PANTHER" id="PTHR14699">
    <property type="entry name" value="STI2 PROTEIN-RELATED"/>
    <property type="match status" value="1"/>
</dbReference>
<accession>A0AAD5UFI4</accession>
<evidence type="ECO:0000256" key="4">
    <source>
        <dbReference type="PROSITE-ProRule" id="PRU00339"/>
    </source>
</evidence>
<feature type="repeat" description="TPR" evidence="4">
    <location>
        <begin position="320"/>
        <end position="353"/>
    </location>
</feature>
<evidence type="ECO:0000259" key="7">
    <source>
        <dbReference type="Pfam" id="PF25063"/>
    </source>
</evidence>
<dbReference type="InterPro" id="IPR056835">
    <property type="entry name" value="ARM_TT21_5th"/>
</dbReference>
<feature type="repeat" description="TPR" evidence="4">
    <location>
        <begin position="718"/>
        <end position="751"/>
    </location>
</feature>
<keyword evidence="3 4" id="KW-0802">TPR repeat</keyword>
<dbReference type="GO" id="GO:0061512">
    <property type="term" value="P:protein localization to cilium"/>
    <property type="evidence" value="ECO:0007669"/>
    <property type="project" value="TreeGrafter"/>
</dbReference>
<dbReference type="InterPro" id="IPR056836">
    <property type="entry name" value="ARM_TT21_4th"/>
</dbReference>
<dbReference type="InterPro" id="IPR040364">
    <property type="entry name" value="TTC21A/TTC21B"/>
</dbReference>
<evidence type="ECO:0000259" key="8">
    <source>
        <dbReference type="Pfam" id="PF25064"/>
    </source>
</evidence>
<comment type="similarity">
    <text evidence="1">Belongs to the TTC21 family.</text>
</comment>
<feature type="repeat" description="TPR" evidence="4">
    <location>
        <begin position="1163"/>
        <end position="1196"/>
    </location>
</feature>
<dbReference type="PROSITE" id="PS50005">
    <property type="entry name" value="TPR"/>
    <property type="match status" value="5"/>
</dbReference>
<dbReference type="Pfam" id="PF25068">
    <property type="entry name" value="ARM_TT21_4th"/>
    <property type="match status" value="1"/>
</dbReference>
<dbReference type="FunFam" id="1.25.40.10:FF:000377">
    <property type="entry name" value="Tetratricopeptide repeat domain 21B"/>
    <property type="match status" value="1"/>
</dbReference>
<dbReference type="Pfam" id="PF25058">
    <property type="entry name" value="ARM_TT21"/>
    <property type="match status" value="1"/>
</dbReference>
<evidence type="ECO:0000256" key="3">
    <source>
        <dbReference type="ARBA" id="ARBA00022803"/>
    </source>
</evidence>
<feature type="domain" description="Tetratricopeptide repeat protein 21A/21B second ARM" evidence="5">
    <location>
        <begin position="266"/>
        <end position="534"/>
    </location>
</feature>
<dbReference type="InterPro" id="IPR056833">
    <property type="entry name" value="ARM_TT21_N"/>
</dbReference>
<keyword evidence="2" id="KW-0677">Repeat</keyword>
<feature type="repeat" description="TPR" evidence="4">
    <location>
        <begin position="895"/>
        <end position="928"/>
    </location>
</feature>
<dbReference type="Pfam" id="PF25060">
    <property type="entry name" value="ARM_TT21_2nd"/>
    <property type="match status" value="1"/>
</dbReference>
<dbReference type="Pfam" id="PF25063">
    <property type="entry name" value="ARM_TT21_C"/>
    <property type="match status" value="1"/>
</dbReference>
<dbReference type="PANTHER" id="PTHR14699:SF0">
    <property type="entry name" value="TETRATRICOPEPTIDE REPEAT PROTEIN 21 HOMOLOG"/>
    <property type="match status" value="1"/>
</dbReference>
<comment type="caution">
    <text evidence="10">The sequence shown here is derived from an EMBL/GenBank/DDBJ whole genome shotgun (WGS) entry which is preliminary data.</text>
</comment>
<dbReference type="Gene3D" id="1.25.40.10">
    <property type="entry name" value="Tetratricopeptide repeat domain"/>
    <property type="match status" value="5"/>
</dbReference>
<evidence type="ECO:0000259" key="9">
    <source>
        <dbReference type="Pfam" id="PF25068"/>
    </source>
</evidence>
<feature type="domain" description="Tetratricopeptide repeat protein 21A/21B N-terminal ARM repeat" evidence="6">
    <location>
        <begin position="10"/>
        <end position="227"/>
    </location>
</feature>
<dbReference type="Pfam" id="PF25064">
    <property type="entry name" value="ARM_TT21_5th"/>
    <property type="match status" value="1"/>
</dbReference>
<feature type="domain" description="Tetratricopeptide repeat protein 21A/21B fourth ARM" evidence="9">
    <location>
        <begin position="757"/>
        <end position="843"/>
    </location>
</feature>
<dbReference type="InterPro" id="IPR019734">
    <property type="entry name" value="TPR_rpt"/>
</dbReference>
<dbReference type="SMART" id="SM00028">
    <property type="entry name" value="TPR"/>
    <property type="match status" value="13"/>
</dbReference>
<evidence type="ECO:0000313" key="11">
    <source>
        <dbReference type="Proteomes" id="UP001210925"/>
    </source>
</evidence>